<evidence type="ECO:0000256" key="9">
    <source>
        <dbReference type="HAMAP-Rule" id="MF_01464"/>
    </source>
</evidence>
<name>A0ABT9AWS7_9ACTN</name>
<dbReference type="InterPro" id="IPR048634">
    <property type="entry name" value="SecD_SecF_C"/>
</dbReference>
<comment type="subunit">
    <text evidence="9">Forms a complex with SecD. Part of the essential Sec protein translocation apparatus which comprises SecA, SecYEG and auxiliary proteins SecDF. Other proteins may also be involved.</text>
</comment>
<dbReference type="InterPro" id="IPR055344">
    <property type="entry name" value="SecD_SecF_C_bact"/>
</dbReference>
<dbReference type="Proteomes" id="UP001233314">
    <property type="component" value="Unassembled WGS sequence"/>
</dbReference>
<feature type="transmembrane region" description="Helical" evidence="9">
    <location>
        <begin position="284"/>
        <end position="310"/>
    </location>
</feature>
<evidence type="ECO:0000256" key="5">
    <source>
        <dbReference type="ARBA" id="ARBA00022927"/>
    </source>
</evidence>
<feature type="compositionally biased region" description="Basic and acidic residues" evidence="10">
    <location>
        <begin position="371"/>
        <end position="385"/>
    </location>
</feature>
<reference evidence="12 13" key="1">
    <citation type="submission" date="2023-07" db="EMBL/GenBank/DDBJ databases">
        <title>Nocardioides sp. nov WY-20 isolated from soil.</title>
        <authorList>
            <person name="Liu B."/>
            <person name="Wan Y."/>
        </authorList>
    </citation>
    <scope>NUCLEOTIDE SEQUENCE [LARGE SCALE GENOMIC DNA]</scope>
    <source>
        <strain evidence="12 13">WY-20</strain>
    </source>
</reference>
<evidence type="ECO:0000256" key="4">
    <source>
        <dbReference type="ARBA" id="ARBA00022692"/>
    </source>
</evidence>
<keyword evidence="5 9" id="KW-0653">Protein transport</keyword>
<feature type="transmembrane region" description="Helical" evidence="9">
    <location>
        <begin position="201"/>
        <end position="222"/>
    </location>
</feature>
<dbReference type="SUPFAM" id="SSF82866">
    <property type="entry name" value="Multidrug efflux transporter AcrB transmembrane domain"/>
    <property type="match status" value="1"/>
</dbReference>
<sequence>MGRFNRLGNDLYNGHRSIDFVGRWKTWYAASAVILILAITGLAWKGLNLGIEFVGGSEYSVSLPADQVTQANADKLRDAVAGLGIKDAEQPVVTTSGDKAILVQTESLSTADSIKVMDELASAAHVDAQKDVSVSDIGSSWGKDVLNRAILGLIVFLIVVVLFIWAYFREWKMSVAAIVALAHDVLITVGIYALSGFEVSPATVTGILTILGFSLYDTVVVFDKVRENTHQGKAGSRTYADGANLAVNQTLVRSINTSIVALLPVAALLYVGVVQLGSGSLKDLALALFVGMLAGAYSSIFIATPLLVILKKNDDDVEVVNRRAAARIRAADPYASVPSFAEGMPVFADPTTTALEQARLHIDPNAPQRPMTRDRLPKGFLKDQDETPDELDER</sequence>
<gene>
    <name evidence="9 12" type="primary">secF</name>
    <name evidence="12" type="ORF">Q5722_00960</name>
</gene>
<evidence type="ECO:0000256" key="6">
    <source>
        <dbReference type="ARBA" id="ARBA00022989"/>
    </source>
</evidence>
<feature type="transmembrane region" description="Helical" evidence="9">
    <location>
        <begin position="149"/>
        <end position="168"/>
    </location>
</feature>
<evidence type="ECO:0000313" key="12">
    <source>
        <dbReference type="EMBL" id="MDO7866929.1"/>
    </source>
</evidence>
<feature type="domain" description="Protein export membrane protein SecD/SecF C-terminal" evidence="11">
    <location>
        <begin position="127"/>
        <end position="312"/>
    </location>
</feature>
<protein>
    <recommendedName>
        <fullName evidence="9">Protein-export membrane protein SecF</fullName>
    </recommendedName>
</protein>
<comment type="similarity">
    <text evidence="9">Belongs to the SecD/SecF family. SecF subfamily.</text>
</comment>
<dbReference type="RefSeq" id="WP_305026338.1">
    <property type="nucleotide sequence ID" value="NZ_JAUQTA010000001.1"/>
</dbReference>
<proteinExistence type="inferred from homology"/>
<feature type="region of interest" description="Disordered" evidence="10">
    <location>
        <begin position="361"/>
        <end position="394"/>
    </location>
</feature>
<evidence type="ECO:0000256" key="2">
    <source>
        <dbReference type="ARBA" id="ARBA00022448"/>
    </source>
</evidence>
<evidence type="ECO:0000313" key="13">
    <source>
        <dbReference type="Proteomes" id="UP001233314"/>
    </source>
</evidence>
<dbReference type="PANTHER" id="PTHR30081">
    <property type="entry name" value="PROTEIN-EXPORT MEMBRANE PROTEIN SEC"/>
    <property type="match status" value="1"/>
</dbReference>
<dbReference type="Pfam" id="PF07549">
    <property type="entry name" value="Sec_GG"/>
    <property type="match status" value="1"/>
</dbReference>
<keyword evidence="4 9" id="KW-0812">Transmembrane</keyword>
<feature type="transmembrane region" description="Helical" evidence="9">
    <location>
        <begin position="259"/>
        <end position="278"/>
    </location>
</feature>
<evidence type="ECO:0000256" key="10">
    <source>
        <dbReference type="SAM" id="MobiDB-lite"/>
    </source>
</evidence>
<evidence type="ECO:0000259" key="11">
    <source>
        <dbReference type="Pfam" id="PF02355"/>
    </source>
</evidence>
<dbReference type="Gene3D" id="1.20.1640.10">
    <property type="entry name" value="Multidrug efflux transporter AcrB transmembrane domain"/>
    <property type="match status" value="1"/>
</dbReference>
<keyword evidence="8 9" id="KW-0472">Membrane</keyword>
<dbReference type="EMBL" id="JAUQTA010000001">
    <property type="protein sequence ID" value="MDO7866929.1"/>
    <property type="molecule type" value="Genomic_DNA"/>
</dbReference>
<evidence type="ECO:0000256" key="7">
    <source>
        <dbReference type="ARBA" id="ARBA00023010"/>
    </source>
</evidence>
<feature type="transmembrane region" description="Helical" evidence="9">
    <location>
        <begin position="175"/>
        <end position="195"/>
    </location>
</feature>
<dbReference type="InterPro" id="IPR022645">
    <property type="entry name" value="SecD/SecF_bac"/>
</dbReference>
<dbReference type="HAMAP" id="MF_01464_B">
    <property type="entry name" value="SecF_B"/>
    <property type="match status" value="1"/>
</dbReference>
<accession>A0ABT9AWS7</accession>
<keyword evidence="7 9" id="KW-0811">Translocation</keyword>
<feature type="transmembrane region" description="Helical" evidence="9">
    <location>
        <begin position="26"/>
        <end position="44"/>
    </location>
</feature>
<organism evidence="12 13">
    <name type="scientific">Nocardioides jiangxiensis</name>
    <dbReference type="NCBI Taxonomy" id="3064524"/>
    <lineage>
        <taxon>Bacteria</taxon>
        <taxon>Bacillati</taxon>
        <taxon>Actinomycetota</taxon>
        <taxon>Actinomycetes</taxon>
        <taxon>Propionibacteriales</taxon>
        <taxon>Nocardioidaceae</taxon>
        <taxon>Nocardioides</taxon>
    </lineage>
</organism>
<dbReference type="Pfam" id="PF02355">
    <property type="entry name" value="SecD_SecF_C"/>
    <property type="match status" value="1"/>
</dbReference>
<keyword evidence="13" id="KW-1185">Reference proteome</keyword>
<dbReference type="PRINTS" id="PR01755">
    <property type="entry name" value="SECFTRNLCASE"/>
</dbReference>
<dbReference type="PANTHER" id="PTHR30081:SF8">
    <property type="entry name" value="PROTEIN TRANSLOCASE SUBUNIT SECF"/>
    <property type="match status" value="1"/>
</dbReference>
<evidence type="ECO:0000256" key="1">
    <source>
        <dbReference type="ARBA" id="ARBA00004651"/>
    </source>
</evidence>
<evidence type="ECO:0000256" key="8">
    <source>
        <dbReference type="ARBA" id="ARBA00023136"/>
    </source>
</evidence>
<dbReference type="InterPro" id="IPR022813">
    <property type="entry name" value="SecD/SecF_arch_bac"/>
</dbReference>
<keyword evidence="2 9" id="KW-0813">Transport</keyword>
<keyword evidence="3 9" id="KW-1003">Cell membrane</keyword>
<dbReference type="InterPro" id="IPR022646">
    <property type="entry name" value="SecD/SecF_CS"/>
</dbReference>
<dbReference type="NCBIfam" id="TIGR00966">
    <property type="entry name" value="transloc_SecF"/>
    <property type="match status" value="1"/>
</dbReference>
<comment type="function">
    <text evidence="9">Part of the Sec protein translocase complex. Interacts with the SecYEG preprotein conducting channel. SecDF uses the proton motive force (PMF) to complete protein translocation after the ATP-dependent function of SecA.</text>
</comment>
<keyword evidence="6 9" id="KW-1133">Transmembrane helix</keyword>
<dbReference type="InterPro" id="IPR005665">
    <property type="entry name" value="SecF_bac"/>
</dbReference>
<comment type="caution">
    <text evidence="12">The sequence shown here is derived from an EMBL/GenBank/DDBJ whole genome shotgun (WGS) entry which is preliminary data.</text>
</comment>
<comment type="subcellular location">
    <subcellularLocation>
        <location evidence="1 9">Cell membrane</location>
        <topology evidence="1 9">Multi-pass membrane protein</topology>
    </subcellularLocation>
</comment>
<evidence type="ECO:0000256" key="3">
    <source>
        <dbReference type="ARBA" id="ARBA00022475"/>
    </source>
</evidence>
<dbReference type="NCBIfam" id="TIGR00916">
    <property type="entry name" value="2A0604s01"/>
    <property type="match status" value="1"/>
</dbReference>